<dbReference type="SUPFAM" id="SSF51126">
    <property type="entry name" value="Pectin lyase-like"/>
    <property type="match status" value="1"/>
</dbReference>
<proteinExistence type="predicted"/>
<dbReference type="SMART" id="SM00710">
    <property type="entry name" value="PbH1"/>
    <property type="match status" value="5"/>
</dbReference>
<evidence type="ECO:0000313" key="2">
    <source>
        <dbReference type="EMBL" id="SVE11745.1"/>
    </source>
</evidence>
<feature type="domain" description="Right handed beta helix" evidence="1">
    <location>
        <begin position="12"/>
        <end position="142"/>
    </location>
</feature>
<organism evidence="2">
    <name type="scientific">marine metagenome</name>
    <dbReference type="NCBI Taxonomy" id="408172"/>
    <lineage>
        <taxon>unclassified sequences</taxon>
        <taxon>metagenomes</taxon>
        <taxon>ecological metagenomes</taxon>
    </lineage>
</organism>
<gene>
    <name evidence="2" type="ORF">METZ01_LOCUS464599</name>
</gene>
<evidence type="ECO:0000259" key="1">
    <source>
        <dbReference type="Pfam" id="PF13229"/>
    </source>
</evidence>
<dbReference type="AlphaFoldDB" id="A0A383AX31"/>
<dbReference type="InterPro" id="IPR039448">
    <property type="entry name" value="Beta_helix"/>
</dbReference>
<reference evidence="2" key="1">
    <citation type="submission" date="2018-05" db="EMBL/GenBank/DDBJ databases">
        <authorList>
            <person name="Lanie J.A."/>
            <person name="Ng W.-L."/>
            <person name="Kazmierczak K.M."/>
            <person name="Andrzejewski T.M."/>
            <person name="Davidsen T.M."/>
            <person name="Wayne K.J."/>
            <person name="Tettelin H."/>
            <person name="Glass J.I."/>
            <person name="Rusch D."/>
            <person name="Podicherti R."/>
            <person name="Tsui H.-C.T."/>
            <person name="Winkler M.E."/>
        </authorList>
    </citation>
    <scope>NUCLEOTIDE SEQUENCE</scope>
</reference>
<dbReference type="InterPro" id="IPR012334">
    <property type="entry name" value="Pectin_lyas_fold"/>
</dbReference>
<dbReference type="Gene3D" id="2.160.20.10">
    <property type="entry name" value="Single-stranded right-handed beta-helix, Pectin lyase-like"/>
    <property type="match status" value="1"/>
</dbReference>
<dbReference type="InterPro" id="IPR011050">
    <property type="entry name" value="Pectin_lyase_fold/virulence"/>
</dbReference>
<sequence length="233" mass="26185">AIENIALDGNRANNENLNGNYAGCIFAQDCSWLTFRNVEARNYNGDGMSWQICHDVVVENCHSHDHNGLGLHPGSGSQRPVMRGNKLERNNIGIFFCWGVRHGIAENNINIENDIGISIGHRDTDNYILNNDVLRSKKKGIVFRPDTRGKDFGPHRNRVEKNRIIDSGNDAGIGVDVRGNIRDILLKENEIRETRGARRRVGIHVGKQTREVKLEGNKIEGFMAPVVRETKDP</sequence>
<dbReference type="EMBL" id="UINC01195265">
    <property type="protein sequence ID" value="SVE11745.1"/>
    <property type="molecule type" value="Genomic_DNA"/>
</dbReference>
<feature type="non-terminal residue" evidence="2">
    <location>
        <position position="1"/>
    </location>
</feature>
<name>A0A383AX31_9ZZZZ</name>
<accession>A0A383AX31</accession>
<dbReference type="Pfam" id="PF13229">
    <property type="entry name" value="Beta_helix"/>
    <property type="match status" value="1"/>
</dbReference>
<protein>
    <recommendedName>
        <fullName evidence="1">Right handed beta helix domain-containing protein</fullName>
    </recommendedName>
</protein>
<dbReference type="InterPro" id="IPR006626">
    <property type="entry name" value="PbH1"/>
</dbReference>